<protein>
    <recommendedName>
        <fullName evidence="3">Pre-rRNA-processing protein TSR2 homolog</fullName>
    </recommendedName>
</protein>
<comment type="function">
    <text evidence="1">May be involved in 20S pre-rRNA processing.</text>
</comment>
<dbReference type="AlphaFoldDB" id="E4XS11"/>
<dbReference type="OrthoDB" id="263560at2759"/>
<evidence type="ECO:0000313" key="8">
    <source>
        <dbReference type="Proteomes" id="UP000001307"/>
    </source>
</evidence>
<dbReference type="Pfam" id="PF10273">
    <property type="entry name" value="WGG"/>
    <property type="match status" value="1"/>
</dbReference>
<organism evidence="6">
    <name type="scientific">Oikopleura dioica</name>
    <name type="common">Tunicate</name>
    <dbReference type="NCBI Taxonomy" id="34765"/>
    <lineage>
        <taxon>Eukaryota</taxon>
        <taxon>Metazoa</taxon>
        <taxon>Chordata</taxon>
        <taxon>Tunicata</taxon>
        <taxon>Appendicularia</taxon>
        <taxon>Copelata</taxon>
        <taxon>Oikopleuridae</taxon>
        <taxon>Oikopleura</taxon>
    </lineage>
</organism>
<dbReference type="PANTHER" id="PTHR21250">
    <property type="entry name" value="PRE-RRNA-PROCESSING PROTEIN TSR2 HOMOLOG"/>
    <property type="match status" value="1"/>
</dbReference>
<evidence type="ECO:0000256" key="1">
    <source>
        <dbReference type="ARBA" id="ARBA00002210"/>
    </source>
</evidence>
<evidence type="ECO:0000256" key="2">
    <source>
        <dbReference type="ARBA" id="ARBA00006524"/>
    </source>
</evidence>
<keyword evidence="8" id="KW-1185">Reference proteome</keyword>
<comment type="similarity">
    <text evidence="2">Belongs to the TSR2 family.</text>
</comment>
<feature type="region of interest" description="Disordered" evidence="5">
    <location>
        <begin position="112"/>
        <end position="166"/>
    </location>
</feature>
<proteinExistence type="inferred from homology"/>
<dbReference type="EMBL" id="FN654695">
    <property type="protein sequence ID" value="CBY35908.1"/>
    <property type="molecule type" value="Genomic_DNA"/>
</dbReference>
<name>E4XS11_OIKDI</name>
<dbReference type="Proteomes" id="UP000001307">
    <property type="component" value="Unassembled WGS sequence"/>
</dbReference>
<dbReference type="InParanoid" id="E4XS11"/>
<evidence type="ECO:0000313" key="7">
    <source>
        <dbReference type="EMBL" id="CBY35908.1"/>
    </source>
</evidence>
<evidence type="ECO:0000256" key="5">
    <source>
        <dbReference type="SAM" id="MobiDB-lite"/>
    </source>
</evidence>
<accession>E4XS11</accession>
<dbReference type="EMBL" id="FN653128">
    <property type="protein sequence ID" value="CBY12559.1"/>
    <property type="molecule type" value="Genomic_DNA"/>
</dbReference>
<keyword evidence="4" id="KW-0698">rRNA processing</keyword>
<evidence type="ECO:0000256" key="4">
    <source>
        <dbReference type="ARBA" id="ARBA00022552"/>
    </source>
</evidence>
<evidence type="ECO:0000256" key="3">
    <source>
        <dbReference type="ARBA" id="ARBA00017551"/>
    </source>
</evidence>
<sequence length="166" mass="19113">MEINWNETLKDAIELVLRGWTALDLQVANNPHEMEIRKWMPEPISQALHDDPSTDEMEEWLAGLLDSNFHLVCEDDSCFEVARHLIQVQKLVHKKDHQKLLEYCEKLPKGSGVATSMLSKNEEEDSSSDDDECNPALQQNAAPKAKRREELEDEMEVEDGWSVVRK</sequence>
<dbReference type="InterPro" id="IPR019398">
    <property type="entry name" value="Pre-rRNA_process_TSR2"/>
</dbReference>
<reference evidence="6" key="1">
    <citation type="journal article" date="2010" name="Science">
        <title>Plasticity of animal genome architecture unmasked by rapid evolution of a pelagic tunicate.</title>
        <authorList>
            <person name="Denoeud F."/>
            <person name="Henriet S."/>
            <person name="Mungpakdee S."/>
            <person name="Aury J.M."/>
            <person name="Da Silva C."/>
            <person name="Brinkmann H."/>
            <person name="Mikhaleva J."/>
            <person name="Olsen L.C."/>
            <person name="Jubin C."/>
            <person name="Canestro C."/>
            <person name="Bouquet J.M."/>
            <person name="Danks G."/>
            <person name="Poulain J."/>
            <person name="Campsteijn C."/>
            <person name="Adamski M."/>
            <person name="Cross I."/>
            <person name="Yadetie F."/>
            <person name="Muffato M."/>
            <person name="Louis A."/>
            <person name="Butcher S."/>
            <person name="Tsagkogeorga G."/>
            <person name="Konrad A."/>
            <person name="Singh S."/>
            <person name="Jensen M.F."/>
            <person name="Cong E.H."/>
            <person name="Eikeseth-Otteraa H."/>
            <person name="Noel B."/>
            <person name="Anthouard V."/>
            <person name="Porcel B.M."/>
            <person name="Kachouri-Lafond R."/>
            <person name="Nishino A."/>
            <person name="Ugolini M."/>
            <person name="Chourrout P."/>
            <person name="Nishida H."/>
            <person name="Aasland R."/>
            <person name="Huzurbazar S."/>
            <person name="Westhof E."/>
            <person name="Delsuc F."/>
            <person name="Lehrach H."/>
            <person name="Reinhardt R."/>
            <person name="Weissenbach J."/>
            <person name="Roy S.W."/>
            <person name="Artiguenave F."/>
            <person name="Postlethwait J.H."/>
            <person name="Manak J.R."/>
            <person name="Thompson E.M."/>
            <person name="Jaillon O."/>
            <person name="Du Pasquier L."/>
            <person name="Boudinot P."/>
            <person name="Liberles D.A."/>
            <person name="Volff J.N."/>
            <person name="Philippe H."/>
            <person name="Lenhard B."/>
            <person name="Roest Crollius H."/>
            <person name="Wincker P."/>
            <person name="Chourrout D."/>
        </authorList>
    </citation>
    <scope>NUCLEOTIDE SEQUENCE [LARGE SCALE GENOMIC DNA]</scope>
</reference>
<evidence type="ECO:0000313" key="6">
    <source>
        <dbReference type="EMBL" id="CBY12559.1"/>
    </source>
</evidence>
<dbReference type="GO" id="GO:0006364">
    <property type="term" value="P:rRNA processing"/>
    <property type="evidence" value="ECO:0007669"/>
    <property type="project" value="UniProtKB-KW"/>
</dbReference>
<gene>
    <name evidence="6" type="ORF">GSOID_T00001959001</name>
    <name evidence="7" type="ORF">GSOID_T00028381001</name>
</gene>
<feature type="compositionally biased region" description="Acidic residues" evidence="5">
    <location>
        <begin position="122"/>
        <end position="133"/>
    </location>
</feature>
<dbReference type="Proteomes" id="UP000011014">
    <property type="component" value="Unassembled WGS sequence"/>
</dbReference>